<dbReference type="Gene3D" id="1.10.20.10">
    <property type="entry name" value="Histone, subunit A"/>
    <property type="match status" value="1"/>
</dbReference>
<protein>
    <submittedName>
        <fullName evidence="10">CCAAT-binding factor subunit C</fullName>
    </submittedName>
</protein>
<dbReference type="GO" id="GO:0046982">
    <property type="term" value="F:protein heterodimerization activity"/>
    <property type="evidence" value="ECO:0007669"/>
    <property type="project" value="InterPro"/>
</dbReference>
<evidence type="ECO:0000256" key="1">
    <source>
        <dbReference type="ARBA" id="ARBA00004123"/>
    </source>
</evidence>
<feature type="compositionally biased region" description="Low complexity" evidence="8">
    <location>
        <begin position="250"/>
        <end position="273"/>
    </location>
</feature>
<evidence type="ECO:0000313" key="11">
    <source>
        <dbReference type="Proteomes" id="UP000054558"/>
    </source>
</evidence>
<dbReference type="SUPFAM" id="SSF47113">
    <property type="entry name" value="Histone-fold"/>
    <property type="match status" value="1"/>
</dbReference>
<dbReference type="InterPro" id="IPR007125">
    <property type="entry name" value="H2A/H2B/H3"/>
</dbReference>
<comment type="subcellular location">
    <subcellularLocation>
        <location evidence="1">Nucleus</location>
    </subcellularLocation>
</comment>
<evidence type="ECO:0000256" key="8">
    <source>
        <dbReference type="SAM" id="MobiDB-lite"/>
    </source>
</evidence>
<evidence type="ECO:0000259" key="9">
    <source>
        <dbReference type="Pfam" id="PF00125"/>
    </source>
</evidence>
<dbReference type="FunFam" id="1.10.20.10:FF:000006">
    <property type="entry name" value="Nuclear transcription factor Y subunit gamma"/>
    <property type="match status" value="1"/>
</dbReference>
<dbReference type="OrthoDB" id="1272441at2759"/>
<dbReference type="InterPro" id="IPR009072">
    <property type="entry name" value="Histone-fold"/>
</dbReference>
<feature type="region of interest" description="Disordered" evidence="8">
    <location>
        <begin position="1"/>
        <end position="59"/>
    </location>
</feature>
<keyword evidence="3" id="KW-0238">DNA-binding</keyword>
<dbReference type="Pfam" id="PF00125">
    <property type="entry name" value="Histone"/>
    <property type="match status" value="1"/>
</dbReference>
<keyword evidence="6" id="KW-0539">Nucleus</keyword>
<evidence type="ECO:0000256" key="6">
    <source>
        <dbReference type="ARBA" id="ARBA00023242"/>
    </source>
</evidence>
<gene>
    <name evidence="10" type="ORF">KFL_005910040</name>
</gene>
<feature type="region of interest" description="Disordered" evidence="8">
    <location>
        <begin position="250"/>
        <end position="284"/>
    </location>
</feature>
<feature type="compositionally biased region" description="Low complexity" evidence="8">
    <location>
        <begin position="47"/>
        <end position="59"/>
    </location>
</feature>
<keyword evidence="2" id="KW-0805">Transcription regulation</keyword>
<evidence type="ECO:0000256" key="7">
    <source>
        <dbReference type="ARBA" id="ARBA00038129"/>
    </source>
</evidence>
<dbReference type="PANTHER" id="PTHR10252:SF8">
    <property type="entry name" value="NUCLEAR TRANSCRIPTION FACTOR Y SUBUNIT GAMMA"/>
    <property type="match status" value="1"/>
</dbReference>
<keyword evidence="5" id="KW-0804">Transcription</keyword>
<dbReference type="GO" id="GO:0005634">
    <property type="term" value="C:nucleus"/>
    <property type="evidence" value="ECO:0000318"/>
    <property type="project" value="GO_Central"/>
</dbReference>
<dbReference type="STRING" id="105231.A0A1Y1IN37"/>
<dbReference type="GO" id="GO:0000981">
    <property type="term" value="F:DNA-binding transcription factor activity, RNA polymerase II-specific"/>
    <property type="evidence" value="ECO:0000318"/>
    <property type="project" value="GO_Central"/>
</dbReference>
<keyword evidence="4" id="KW-0010">Activator</keyword>
<dbReference type="AlphaFoldDB" id="A0A1Y1IN37"/>
<organism evidence="10 11">
    <name type="scientific">Klebsormidium nitens</name>
    <name type="common">Green alga</name>
    <name type="synonym">Ulothrix nitens</name>
    <dbReference type="NCBI Taxonomy" id="105231"/>
    <lineage>
        <taxon>Eukaryota</taxon>
        <taxon>Viridiplantae</taxon>
        <taxon>Streptophyta</taxon>
        <taxon>Klebsormidiophyceae</taxon>
        <taxon>Klebsormidiales</taxon>
        <taxon>Klebsormidiaceae</taxon>
        <taxon>Klebsormidium</taxon>
    </lineage>
</organism>
<sequence length="284" mass="31691">MSQQPAPYGAGQYPGVPPGGQLTPAQYQQPPPPAGSMSPQQGMAAVPQQSPQQQQYTQQQQFQQSQLQFQQTQAQHRAQLQLFWQQQMTEIEQVTEFKNAQLPFARIKKIMKADEDVRMISAEAPVLFAKACEMFILELTLRSWIHTEENKRRTLQRNDIAAAITKTDIFDFLVDIVPRDDLKDLPQEEGLALARPPVALPGPGDQMQYGGMYGYAQPAAYAQNPAYVGRPVDPGYYQAPPQARAPVQYMPPQAAQPQYWHQQPPMAQPQQIGGPPPDGAVQQS</sequence>
<evidence type="ECO:0000256" key="2">
    <source>
        <dbReference type="ARBA" id="ARBA00023015"/>
    </source>
</evidence>
<name>A0A1Y1IN37_KLENI</name>
<evidence type="ECO:0000256" key="3">
    <source>
        <dbReference type="ARBA" id="ARBA00023125"/>
    </source>
</evidence>
<comment type="similarity">
    <text evidence="7">Belongs to the NFYC/HAP5 subunit family.</text>
</comment>
<evidence type="ECO:0000256" key="5">
    <source>
        <dbReference type="ARBA" id="ARBA00023163"/>
    </source>
</evidence>
<dbReference type="Proteomes" id="UP000054558">
    <property type="component" value="Unassembled WGS sequence"/>
</dbReference>
<dbReference type="InterPro" id="IPR050568">
    <property type="entry name" value="Transcr_DNA_Rep_Reg"/>
</dbReference>
<dbReference type="GO" id="GO:0006357">
    <property type="term" value="P:regulation of transcription by RNA polymerase II"/>
    <property type="evidence" value="ECO:0000318"/>
    <property type="project" value="GO_Central"/>
</dbReference>
<reference evidence="10 11" key="1">
    <citation type="journal article" date="2014" name="Nat. Commun.">
        <title>Klebsormidium flaccidum genome reveals primary factors for plant terrestrial adaptation.</title>
        <authorList>
            <person name="Hori K."/>
            <person name="Maruyama F."/>
            <person name="Fujisawa T."/>
            <person name="Togashi T."/>
            <person name="Yamamoto N."/>
            <person name="Seo M."/>
            <person name="Sato S."/>
            <person name="Yamada T."/>
            <person name="Mori H."/>
            <person name="Tajima N."/>
            <person name="Moriyama T."/>
            <person name="Ikeuchi M."/>
            <person name="Watanabe M."/>
            <person name="Wada H."/>
            <person name="Kobayashi K."/>
            <person name="Saito M."/>
            <person name="Masuda T."/>
            <person name="Sasaki-Sekimoto Y."/>
            <person name="Mashiguchi K."/>
            <person name="Awai K."/>
            <person name="Shimojima M."/>
            <person name="Masuda S."/>
            <person name="Iwai M."/>
            <person name="Nobusawa T."/>
            <person name="Narise T."/>
            <person name="Kondo S."/>
            <person name="Saito H."/>
            <person name="Sato R."/>
            <person name="Murakawa M."/>
            <person name="Ihara Y."/>
            <person name="Oshima-Yamada Y."/>
            <person name="Ohtaka K."/>
            <person name="Satoh M."/>
            <person name="Sonobe K."/>
            <person name="Ishii M."/>
            <person name="Ohtani R."/>
            <person name="Kanamori-Sato M."/>
            <person name="Honoki R."/>
            <person name="Miyazaki D."/>
            <person name="Mochizuki H."/>
            <person name="Umetsu J."/>
            <person name="Higashi K."/>
            <person name="Shibata D."/>
            <person name="Kamiya Y."/>
            <person name="Sato N."/>
            <person name="Nakamura Y."/>
            <person name="Tabata S."/>
            <person name="Ida S."/>
            <person name="Kurokawa K."/>
            <person name="Ohta H."/>
        </authorList>
    </citation>
    <scope>NUCLEOTIDE SEQUENCE [LARGE SCALE GENOMIC DNA]</scope>
    <source>
        <strain evidence="10 11">NIES-2285</strain>
    </source>
</reference>
<dbReference type="GO" id="GO:0003677">
    <property type="term" value="F:DNA binding"/>
    <property type="evidence" value="ECO:0007669"/>
    <property type="project" value="UniProtKB-KW"/>
</dbReference>
<dbReference type="CDD" id="cd22908">
    <property type="entry name" value="HFD_NFYC-like"/>
    <property type="match status" value="1"/>
</dbReference>
<accession>A0A1Y1IN37</accession>
<keyword evidence="11" id="KW-1185">Reference proteome</keyword>
<evidence type="ECO:0000256" key="4">
    <source>
        <dbReference type="ARBA" id="ARBA00023159"/>
    </source>
</evidence>
<proteinExistence type="inferred from homology"/>
<dbReference type="PANTHER" id="PTHR10252">
    <property type="entry name" value="HISTONE-LIKE TRANSCRIPTION FACTOR CCAAT-RELATED"/>
    <property type="match status" value="1"/>
</dbReference>
<dbReference type="OMA" id="IEMKINC"/>
<dbReference type="EMBL" id="DF237540">
    <property type="protein sequence ID" value="GAQ90027.1"/>
    <property type="molecule type" value="Genomic_DNA"/>
</dbReference>
<evidence type="ECO:0000313" key="10">
    <source>
        <dbReference type="EMBL" id="GAQ90027.1"/>
    </source>
</evidence>
<feature type="domain" description="Core Histone H2A/H2B/H3" evidence="9">
    <location>
        <begin position="92"/>
        <end position="164"/>
    </location>
</feature>